<evidence type="ECO:0000313" key="5">
    <source>
        <dbReference type="EMBL" id="SHE82404.1"/>
    </source>
</evidence>
<evidence type="ECO:0000256" key="3">
    <source>
        <dbReference type="ARBA" id="ARBA00061607"/>
    </source>
</evidence>
<dbReference type="STRING" id="112248.SAMN05444392_103289"/>
<dbReference type="InterPro" id="IPR041628">
    <property type="entry name" value="ChlI/MoxR_AAA_lid"/>
</dbReference>
<dbReference type="OrthoDB" id="9808397at2"/>
<dbReference type="Gene3D" id="1.10.8.80">
    <property type="entry name" value="Magnesium chelatase subunit I, C-Terminal domain"/>
    <property type="match status" value="1"/>
</dbReference>
<protein>
    <submittedName>
        <fullName evidence="5">MoxR-like ATPase</fullName>
    </submittedName>
</protein>
<feature type="domain" description="AAA+ ATPase" evidence="4">
    <location>
        <begin position="43"/>
        <end position="186"/>
    </location>
</feature>
<dbReference type="PANTHER" id="PTHR42759">
    <property type="entry name" value="MOXR FAMILY PROTEIN"/>
    <property type="match status" value="1"/>
</dbReference>
<dbReference type="PANTHER" id="PTHR42759:SF1">
    <property type="entry name" value="MAGNESIUM-CHELATASE SUBUNIT CHLD"/>
    <property type="match status" value="1"/>
</dbReference>
<dbReference type="SMART" id="SM00382">
    <property type="entry name" value="AAA"/>
    <property type="match status" value="1"/>
</dbReference>
<name>A0A1M4WMH2_9BACL</name>
<evidence type="ECO:0000259" key="4">
    <source>
        <dbReference type="SMART" id="SM00382"/>
    </source>
</evidence>
<keyword evidence="6" id="KW-1185">Reference proteome</keyword>
<dbReference type="InterPro" id="IPR003593">
    <property type="entry name" value="AAA+_ATPase"/>
</dbReference>
<organism evidence="5 6">
    <name type="scientific">Seinonella peptonophila</name>
    <dbReference type="NCBI Taxonomy" id="112248"/>
    <lineage>
        <taxon>Bacteria</taxon>
        <taxon>Bacillati</taxon>
        <taxon>Bacillota</taxon>
        <taxon>Bacilli</taxon>
        <taxon>Bacillales</taxon>
        <taxon>Thermoactinomycetaceae</taxon>
        <taxon>Seinonella</taxon>
    </lineage>
</organism>
<gene>
    <name evidence="5" type="ORF">SAMN05444392_103289</name>
</gene>
<keyword evidence="1" id="KW-0547">Nucleotide-binding</keyword>
<evidence type="ECO:0000313" key="6">
    <source>
        <dbReference type="Proteomes" id="UP000184476"/>
    </source>
</evidence>
<dbReference type="PIRSF" id="PIRSF002849">
    <property type="entry name" value="AAA_ATPase_chaperone_MoxR_prd"/>
    <property type="match status" value="1"/>
</dbReference>
<evidence type="ECO:0000256" key="2">
    <source>
        <dbReference type="ARBA" id="ARBA00022840"/>
    </source>
</evidence>
<comment type="similarity">
    <text evidence="3">Belongs to the MoxR family.</text>
</comment>
<dbReference type="EMBL" id="FQVL01000003">
    <property type="protein sequence ID" value="SHE82404.1"/>
    <property type="molecule type" value="Genomic_DNA"/>
</dbReference>
<dbReference type="Pfam" id="PF17863">
    <property type="entry name" value="AAA_lid_2"/>
    <property type="match status" value="1"/>
</dbReference>
<dbReference type="AlphaFoldDB" id="A0A1M4WMH2"/>
<sequence>MEKEWKERWEAEQQIIAQLRKVIQHVIIGQEQVIEQVLIAILARGHILLEGLPGLGKTLLVRTLAQALDLSFSRIQFTPDLMPADIIGTQIITNDEQGMNFRFQTGPVFAHLLLADEINRATPKTQSALLEAMQEQTVTVGKESHQLPEPFFVLATQNPLESEGTYPLPEAQTDRFLLKTLVGLPSSEELKQIVIQTAGQKQPMIEVVADGAKLVNIQQTVSQILISDEIIHAAIELVMKTHPQHQSATEQVKQFVRYGSGPRGAQALVQAARARAFLYQRYHVSFEDLEQVAYPVLRHRLLLNFEADAVGVNSDQLISSCLAGLKEGVEK</sequence>
<accession>A0A1M4WMH2</accession>
<dbReference type="InterPro" id="IPR050764">
    <property type="entry name" value="CbbQ/NirQ/NorQ/GpvN"/>
</dbReference>
<proteinExistence type="inferred from homology"/>
<dbReference type="GO" id="GO:0005524">
    <property type="term" value="F:ATP binding"/>
    <property type="evidence" value="ECO:0007669"/>
    <property type="project" value="UniProtKB-KW"/>
</dbReference>
<dbReference type="Pfam" id="PF07726">
    <property type="entry name" value="AAA_3"/>
    <property type="match status" value="1"/>
</dbReference>
<dbReference type="SUPFAM" id="SSF52540">
    <property type="entry name" value="P-loop containing nucleoside triphosphate hydrolases"/>
    <property type="match status" value="1"/>
</dbReference>
<dbReference type="FunFam" id="3.40.50.300:FF:000640">
    <property type="entry name" value="MoxR family ATPase"/>
    <property type="match status" value="1"/>
</dbReference>
<dbReference type="RefSeq" id="WP_073154367.1">
    <property type="nucleotide sequence ID" value="NZ_FQVL01000003.1"/>
</dbReference>
<dbReference type="GO" id="GO:0016887">
    <property type="term" value="F:ATP hydrolysis activity"/>
    <property type="evidence" value="ECO:0007669"/>
    <property type="project" value="InterPro"/>
</dbReference>
<dbReference type="InterPro" id="IPR027417">
    <property type="entry name" value="P-loop_NTPase"/>
</dbReference>
<dbReference type="Gene3D" id="3.40.50.300">
    <property type="entry name" value="P-loop containing nucleotide triphosphate hydrolases"/>
    <property type="match status" value="1"/>
</dbReference>
<dbReference type="CDD" id="cd00009">
    <property type="entry name" value="AAA"/>
    <property type="match status" value="1"/>
</dbReference>
<evidence type="ECO:0000256" key="1">
    <source>
        <dbReference type="ARBA" id="ARBA00022741"/>
    </source>
</evidence>
<dbReference type="Proteomes" id="UP000184476">
    <property type="component" value="Unassembled WGS sequence"/>
</dbReference>
<dbReference type="InterPro" id="IPR011703">
    <property type="entry name" value="ATPase_AAA-3"/>
</dbReference>
<reference evidence="5 6" key="1">
    <citation type="submission" date="2016-11" db="EMBL/GenBank/DDBJ databases">
        <authorList>
            <person name="Jaros S."/>
            <person name="Januszkiewicz K."/>
            <person name="Wedrychowicz H."/>
        </authorList>
    </citation>
    <scope>NUCLEOTIDE SEQUENCE [LARGE SCALE GENOMIC DNA]</scope>
    <source>
        <strain evidence="5 6">DSM 44666</strain>
    </source>
</reference>
<keyword evidence="2" id="KW-0067">ATP-binding</keyword>